<feature type="site" description="Important for catalytic activity" evidence="5">
    <location>
        <position position="112"/>
    </location>
</feature>
<proteinExistence type="inferred from homology"/>
<feature type="binding site" evidence="5">
    <location>
        <position position="272"/>
    </location>
    <ligand>
        <name>substrate</name>
    </ligand>
</feature>
<comment type="caution">
    <text evidence="5">Lacks conserved residue(s) required for the propagation of feature annotation.</text>
</comment>
<comment type="similarity">
    <text evidence="1 5">Belongs to the NAD(P)-dependent epimerase/dehydratase family. Fucose synthase subfamily.</text>
</comment>
<protein>
    <recommendedName>
        <fullName evidence="5">GDP-L-fucose synthase</fullName>
        <ecNumber evidence="5">1.1.1.271</ecNumber>
    </recommendedName>
    <alternativeName>
        <fullName evidence="5">GDP-4-keto-6-deoxy-D-mannose-3,5-epimerase-4-reductase</fullName>
    </alternativeName>
</protein>
<comment type="pathway">
    <text evidence="5">Nucleotide-sugar biosynthesis; GDP-L-fucose biosynthesis via de novo pathway; GDP-L-fucose from GDP-alpha-D-mannose: step 2/2.</text>
</comment>
<keyword evidence="4 5" id="KW-0413">Isomerase</keyword>
<dbReference type="GO" id="GO:0070401">
    <property type="term" value="F:NADP+ binding"/>
    <property type="evidence" value="ECO:0007669"/>
    <property type="project" value="UniProtKB-UniRule"/>
</dbReference>
<feature type="site" description="Important for catalytic activity" evidence="5">
    <location>
        <position position="110"/>
    </location>
</feature>
<sequence>MDFWAKKRVLVTGGSGFLGKFVVDILRRKGCAYISAPRSNEYDLTDNKQVIALFNDVKPHLVIHMAAQVGGIGANRAHPGSFFYNNLTMGVQCMEQARLAGVEKFVSIGTICCYPKYTPVPFHEENLWDGYPEETNAPYGLAKKMLLVQGNAYRQEYGFNSIFLMPVNLYGPHDNFNPETSHVIPALIKKCVEAVDCGSQEIVVWGTGKATREFLYVEDCARAIVKAAESYDKPDPVNIGSGMEISICDLVLLIAELTGFKGTIIWDSSKPDGQPRRCLDTTKASEEFGFTAETSFLVGMEKTILWYRDSIKTDKTSGK</sequence>
<dbReference type="Gene3D" id="3.90.25.10">
    <property type="entry name" value="UDP-galactose 4-epimerase, domain 1"/>
    <property type="match status" value="1"/>
</dbReference>
<dbReference type="GO" id="GO:0050577">
    <property type="term" value="F:GDP-L-fucose synthase activity"/>
    <property type="evidence" value="ECO:0007669"/>
    <property type="project" value="UniProtKB-UniRule"/>
</dbReference>
<dbReference type="Gene3D" id="3.40.50.720">
    <property type="entry name" value="NAD(P)-binding Rossmann-like Domain"/>
    <property type="match status" value="1"/>
</dbReference>
<dbReference type="CDD" id="cd05239">
    <property type="entry name" value="GDP_FS_SDR_e"/>
    <property type="match status" value="1"/>
</dbReference>
<feature type="binding site" evidence="5">
    <location>
        <position position="190"/>
    </location>
    <ligand>
        <name>substrate</name>
    </ligand>
</feature>
<comment type="catalytic activity">
    <reaction evidence="5">
        <text>GDP-beta-L-fucose + NADP(+) = GDP-4-dehydro-alpha-D-rhamnose + NADPH + H(+)</text>
        <dbReference type="Rhea" id="RHEA:18885"/>
        <dbReference type="ChEBI" id="CHEBI:15378"/>
        <dbReference type="ChEBI" id="CHEBI:57273"/>
        <dbReference type="ChEBI" id="CHEBI:57783"/>
        <dbReference type="ChEBI" id="CHEBI:57964"/>
        <dbReference type="ChEBI" id="CHEBI:58349"/>
        <dbReference type="EC" id="1.1.1.271"/>
    </reaction>
</comment>
<dbReference type="AlphaFoldDB" id="A0A3A4QTD1"/>
<comment type="function">
    <text evidence="5">Catalyzes the two-step NADP-dependent conversion of GDP-4-dehydro-6-deoxy-D-mannose to GDP-fucose, involving an epimerase and a reductase reaction.</text>
</comment>
<dbReference type="SUPFAM" id="SSF51735">
    <property type="entry name" value="NAD(P)-binding Rossmann-fold domains"/>
    <property type="match status" value="1"/>
</dbReference>
<dbReference type="EMBL" id="QZJZ01000086">
    <property type="protein sequence ID" value="RJP57094.1"/>
    <property type="molecule type" value="Genomic_DNA"/>
</dbReference>
<dbReference type="PANTHER" id="PTHR43238:SF1">
    <property type="entry name" value="GDP-L-FUCOSE SYNTHASE"/>
    <property type="match status" value="1"/>
</dbReference>
<evidence type="ECO:0000256" key="2">
    <source>
        <dbReference type="ARBA" id="ARBA00022857"/>
    </source>
</evidence>
<dbReference type="InterPro" id="IPR036291">
    <property type="entry name" value="NAD(P)-bd_dom_sf"/>
</dbReference>
<dbReference type="UniPathway" id="UPA00128">
    <property type="reaction ID" value="UER00191"/>
</dbReference>
<evidence type="ECO:0000256" key="5">
    <source>
        <dbReference type="HAMAP-Rule" id="MF_00956"/>
    </source>
</evidence>
<evidence type="ECO:0000313" key="7">
    <source>
        <dbReference type="EMBL" id="RJP57094.1"/>
    </source>
</evidence>
<feature type="binding site" evidence="5">
    <location>
        <position position="212"/>
    </location>
    <ligand>
        <name>substrate</name>
    </ligand>
</feature>
<comment type="caution">
    <text evidence="7">The sequence shown here is derived from an EMBL/GenBank/DDBJ whole genome shotgun (WGS) entry which is preliminary data.</text>
</comment>
<feature type="binding site" evidence="5">
    <location>
        <position position="182"/>
    </location>
    <ligand>
        <name>NADP(+)</name>
        <dbReference type="ChEBI" id="CHEBI:58349"/>
    </ligand>
</feature>
<organism evidence="7 8">
    <name type="scientific">Candidatus Auribacter fodinae</name>
    <dbReference type="NCBI Taxonomy" id="2093366"/>
    <lineage>
        <taxon>Bacteria</taxon>
        <taxon>Pseudomonadati</taxon>
        <taxon>Candidatus Auribacterota</taxon>
        <taxon>Candidatus Auribacteria</taxon>
        <taxon>Candidatus Auribacterales</taxon>
        <taxon>Candidatus Auribacteraceae</taxon>
        <taxon>Candidatus Auribacter</taxon>
    </lineage>
</organism>
<dbReference type="Proteomes" id="UP000266426">
    <property type="component" value="Unassembled WGS sequence"/>
</dbReference>
<feature type="domain" description="NAD-dependent epimerase/dehydratase" evidence="6">
    <location>
        <begin position="9"/>
        <end position="240"/>
    </location>
</feature>
<name>A0A3A4QTD1_9BACT</name>
<reference evidence="7 8" key="1">
    <citation type="journal article" date="2017" name="ISME J.">
        <title>Energy and carbon metabolisms in a deep terrestrial subsurface fluid microbial community.</title>
        <authorList>
            <person name="Momper L."/>
            <person name="Jungbluth S.P."/>
            <person name="Lee M.D."/>
            <person name="Amend J.P."/>
        </authorList>
    </citation>
    <scope>NUCLEOTIDE SEQUENCE [LARGE SCALE GENOMIC DNA]</scope>
    <source>
        <strain evidence="7">SURF_26</strain>
    </source>
</reference>
<feature type="active site" description="Proton donor/acceptor" evidence="5">
    <location>
        <position position="139"/>
    </location>
</feature>
<dbReference type="InterPro" id="IPR028614">
    <property type="entry name" value="GDP_fucose/colitose_synth"/>
</dbReference>
<keyword evidence="2 5" id="KW-0521">NADP</keyword>
<evidence type="ECO:0000313" key="8">
    <source>
        <dbReference type="Proteomes" id="UP000266426"/>
    </source>
</evidence>
<dbReference type="PANTHER" id="PTHR43238">
    <property type="entry name" value="GDP-L-FUCOSE SYNTHASE"/>
    <property type="match status" value="1"/>
</dbReference>
<feature type="binding site" evidence="5">
    <location>
        <begin position="13"/>
        <end position="19"/>
    </location>
    <ligand>
        <name>NADP(+)</name>
        <dbReference type="ChEBI" id="CHEBI:58349"/>
    </ligand>
</feature>
<dbReference type="EC" id="1.1.1.271" evidence="5"/>
<keyword evidence="5" id="KW-0511">Multifunctional enzyme</keyword>
<evidence type="ECO:0000256" key="4">
    <source>
        <dbReference type="ARBA" id="ARBA00023235"/>
    </source>
</evidence>
<feature type="binding site" evidence="5">
    <location>
        <begin position="166"/>
        <end position="169"/>
    </location>
    <ligand>
        <name>NADP(+)</name>
        <dbReference type="ChEBI" id="CHEBI:58349"/>
    </ligand>
</feature>
<dbReference type="InterPro" id="IPR001509">
    <property type="entry name" value="Epimerase_deHydtase"/>
</dbReference>
<dbReference type="Pfam" id="PF01370">
    <property type="entry name" value="Epimerase"/>
    <property type="match status" value="1"/>
</dbReference>
<keyword evidence="3 5" id="KW-0560">Oxidoreductase</keyword>
<gene>
    <name evidence="5" type="primary">fcl</name>
    <name evidence="7" type="ORF">C4541_10990</name>
</gene>
<feature type="binding site" evidence="5">
    <location>
        <position position="205"/>
    </location>
    <ligand>
        <name>substrate</name>
    </ligand>
</feature>
<dbReference type="GO" id="GO:0042351">
    <property type="term" value="P:'de novo' GDP-L-fucose biosynthetic process"/>
    <property type="evidence" value="ECO:0007669"/>
    <property type="project" value="UniProtKB-UniRule"/>
</dbReference>
<evidence type="ECO:0000259" key="6">
    <source>
        <dbReference type="Pfam" id="PF01370"/>
    </source>
</evidence>
<evidence type="ECO:0000256" key="1">
    <source>
        <dbReference type="ARBA" id="ARBA00005959"/>
    </source>
</evidence>
<feature type="binding site" evidence="5">
    <location>
        <position position="143"/>
    </location>
    <ligand>
        <name>NADP(+)</name>
        <dbReference type="ChEBI" id="CHEBI:58349"/>
    </ligand>
</feature>
<accession>A0A3A4QTD1</accession>
<dbReference type="HAMAP" id="MF_00956">
    <property type="entry name" value="GDP_fucose_synth"/>
    <property type="match status" value="1"/>
</dbReference>
<dbReference type="GO" id="GO:0016853">
    <property type="term" value="F:isomerase activity"/>
    <property type="evidence" value="ECO:0007669"/>
    <property type="project" value="UniProtKB-KW"/>
</dbReference>
<evidence type="ECO:0000256" key="3">
    <source>
        <dbReference type="ARBA" id="ARBA00023002"/>
    </source>
</evidence>